<dbReference type="GeneID" id="59237131"/>
<accession>A0A7H9B5Y8</accession>
<dbReference type="InterPro" id="IPR051937">
    <property type="entry name" value="R3H_domain_containing"/>
</dbReference>
<dbReference type="RefSeq" id="XP_037145116.1">
    <property type="nucleotide sequence ID" value="XM_037289221.1"/>
</dbReference>
<dbReference type="OrthoDB" id="278430at2759"/>
<evidence type="ECO:0000256" key="1">
    <source>
        <dbReference type="ARBA" id="ARBA00022553"/>
    </source>
</evidence>
<dbReference type="EMBL" id="CP058608">
    <property type="protein sequence ID" value="QLG73389.1"/>
    <property type="molecule type" value="Genomic_DNA"/>
</dbReference>
<reference evidence="3 4" key="1">
    <citation type="submission" date="2020-07" db="EMBL/GenBank/DDBJ databases">
        <title>The yeast mating-type switching endonuclease HO is a domesticated member of an unorthodox homing genetic element family.</title>
        <authorList>
            <person name="Coughlan A.Y."/>
            <person name="Lombardi L."/>
            <person name="Braun-Galleani S."/>
            <person name="Martos A.R."/>
            <person name="Galeote V."/>
            <person name="Bigey F."/>
            <person name="Dequin S."/>
            <person name="Byrne K.P."/>
            <person name="Wolfe K.H."/>
        </authorList>
    </citation>
    <scope>NUCLEOTIDE SEQUENCE [LARGE SCALE GENOMIC DNA]</scope>
    <source>
        <strain evidence="3 4">NRRL Y-6702</strain>
    </source>
</reference>
<dbReference type="PANTHER" id="PTHR15672">
    <property type="entry name" value="CAMP-REGULATED PHOSPHOPROTEIN 21 RELATED R3H DOMAIN CONTAINING PROTEIN"/>
    <property type="match status" value="1"/>
</dbReference>
<keyword evidence="4" id="KW-1185">Reference proteome</keyword>
<dbReference type="PROSITE" id="PS51061">
    <property type="entry name" value="R3H"/>
    <property type="match status" value="1"/>
</dbReference>
<gene>
    <name evidence="3" type="ORF">HG535_0E04730</name>
</gene>
<sequence length="89" mass="10154">MLTALFHKPNDRQFVIALENSILSFIDSNADSCELAPMNSYFRLLSHQIAEYHNVKHALARSHDNCVIVFKGHGFVKSMRKPLLQNCLP</sequence>
<dbReference type="PANTHER" id="PTHR15672:SF8">
    <property type="entry name" value="PROTEIN ENCORE"/>
    <property type="match status" value="1"/>
</dbReference>
<dbReference type="SUPFAM" id="SSF82708">
    <property type="entry name" value="R3H domain"/>
    <property type="match status" value="1"/>
</dbReference>
<proteinExistence type="predicted"/>
<protein>
    <recommendedName>
        <fullName evidence="2">R3H domain-containing protein</fullName>
    </recommendedName>
</protein>
<name>A0A7H9B5Y8_ZYGMR</name>
<dbReference type="InterPro" id="IPR001374">
    <property type="entry name" value="R3H_dom"/>
</dbReference>
<dbReference type="GO" id="GO:0003676">
    <property type="term" value="F:nucleic acid binding"/>
    <property type="evidence" value="ECO:0007669"/>
    <property type="project" value="UniProtKB-UniRule"/>
</dbReference>
<dbReference type="GO" id="GO:0006012">
    <property type="term" value="P:galactose metabolic process"/>
    <property type="evidence" value="ECO:0007669"/>
    <property type="project" value="TreeGrafter"/>
</dbReference>
<dbReference type="AlphaFoldDB" id="A0A7H9B5Y8"/>
<organism evidence="3 4">
    <name type="scientific">Zygotorulaspora mrakii</name>
    <name type="common">Zygosaccharomyces mrakii</name>
    <dbReference type="NCBI Taxonomy" id="42260"/>
    <lineage>
        <taxon>Eukaryota</taxon>
        <taxon>Fungi</taxon>
        <taxon>Dikarya</taxon>
        <taxon>Ascomycota</taxon>
        <taxon>Saccharomycotina</taxon>
        <taxon>Saccharomycetes</taxon>
        <taxon>Saccharomycetales</taxon>
        <taxon>Saccharomycetaceae</taxon>
        <taxon>Zygotorulaspora</taxon>
    </lineage>
</organism>
<dbReference type="KEGG" id="zmk:HG535_0E04730"/>
<dbReference type="Proteomes" id="UP000509704">
    <property type="component" value="Chromosome 5"/>
</dbReference>
<dbReference type="Pfam" id="PF01424">
    <property type="entry name" value="R3H"/>
    <property type="match status" value="1"/>
</dbReference>
<evidence type="ECO:0000313" key="3">
    <source>
        <dbReference type="EMBL" id="QLG73389.1"/>
    </source>
</evidence>
<dbReference type="SMART" id="SM00393">
    <property type="entry name" value="R3H"/>
    <property type="match status" value="1"/>
</dbReference>
<feature type="domain" description="R3H" evidence="2">
    <location>
        <begin position="12"/>
        <end position="74"/>
    </location>
</feature>
<evidence type="ECO:0000313" key="4">
    <source>
        <dbReference type="Proteomes" id="UP000509704"/>
    </source>
</evidence>
<dbReference type="InterPro" id="IPR036867">
    <property type="entry name" value="R3H_dom_sf"/>
</dbReference>
<evidence type="ECO:0000259" key="2">
    <source>
        <dbReference type="PROSITE" id="PS51061"/>
    </source>
</evidence>
<dbReference type="CDD" id="cd02642">
    <property type="entry name" value="R3H_encore_like"/>
    <property type="match status" value="1"/>
</dbReference>
<keyword evidence="1" id="KW-0597">Phosphoprotein</keyword>
<dbReference type="Gene3D" id="3.30.1370.50">
    <property type="entry name" value="R3H-like domain"/>
    <property type="match status" value="1"/>
</dbReference>